<evidence type="ECO:0000313" key="4">
    <source>
        <dbReference type="Proteomes" id="UP000218151"/>
    </source>
</evidence>
<dbReference type="RefSeq" id="WP_095998390.1">
    <property type="nucleotide sequence ID" value="NZ_NSLI01000003.1"/>
</dbReference>
<evidence type="ECO:0000259" key="2">
    <source>
        <dbReference type="PROSITE" id="PS50222"/>
    </source>
</evidence>
<feature type="region of interest" description="Disordered" evidence="1">
    <location>
        <begin position="104"/>
        <end position="126"/>
    </location>
</feature>
<dbReference type="Proteomes" id="UP000218151">
    <property type="component" value="Unassembled WGS sequence"/>
</dbReference>
<dbReference type="InterPro" id="IPR018247">
    <property type="entry name" value="EF_Hand_1_Ca_BS"/>
</dbReference>
<protein>
    <recommendedName>
        <fullName evidence="2">EF-hand domain-containing protein</fullName>
    </recommendedName>
</protein>
<dbReference type="Gene3D" id="1.10.238.10">
    <property type="entry name" value="EF-hand"/>
    <property type="match status" value="1"/>
</dbReference>
<dbReference type="EMBL" id="NSLI01000003">
    <property type="protein sequence ID" value="PAX08148.1"/>
    <property type="molecule type" value="Genomic_DNA"/>
</dbReference>
<organism evidence="3 4">
    <name type="scientific">Sphingomonas lenta</name>
    <dbReference type="NCBI Taxonomy" id="1141887"/>
    <lineage>
        <taxon>Bacteria</taxon>
        <taxon>Pseudomonadati</taxon>
        <taxon>Pseudomonadota</taxon>
        <taxon>Alphaproteobacteria</taxon>
        <taxon>Sphingomonadales</taxon>
        <taxon>Sphingomonadaceae</taxon>
        <taxon>Sphingomonas</taxon>
    </lineage>
</organism>
<comment type="caution">
    <text evidence="3">The sequence shown here is derived from an EMBL/GenBank/DDBJ whole genome shotgun (WGS) entry which is preliminary data.</text>
</comment>
<dbReference type="OrthoDB" id="7596931at2"/>
<keyword evidence="4" id="KW-1185">Reference proteome</keyword>
<accession>A0A2A2SFZ6</accession>
<sequence>MRLIVLGLVAACLSGCGDGGGSSVDTSTAPAGFVPPAVMSRLDWGGQQERRFNELDRNADGKLTPDEFPRANSRIQRADANGDGEVTKGEFSDATIARFDRMDLNKDGTVTSEEQETTRNGTLAPD</sequence>
<reference evidence="4" key="1">
    <citation type="submission" date="2017-09" db="EMBL/GenBank/DDBJ databases">
        <authorList>
            <person name="Feng G."/>
            <person name="Zhu H."/>
        </authorList>
    </citation>
    <scope>NUCLEOTIDE SEQUENCE [LARGE SCALE GENOMIC DNA]</scope>
    <source>
        <strain evidence="4">1PNM-20</strain>
    </source>
</reference>
<dbReference type="PROSITE" id="PS00018">
    <property type="entry name" value="EF_HAND_1"/>
    <property type="match status" value="2"/>
</dbReference>
<dbReference type="InterPro" id="IPR011992">
    <property type="entry name" value="EF-hand-dom_pair"/>
</dbReference>
<dbReference type="GO" id="GO:0005509">
    <property type="term" value="F:calcium ion binding"/>
    <property type="evidence" value="ECO:0007669"/>
    <property type="project" value="InterPro"/>
</dbReference>
<dbReference type="SUPFAM" id="SSF47473">
    <property type="entry name" value="EF-hand"/>
    <property type="match status" value="1"/>
</dbReference>
<proteinExistence type="predicted"/>
<dbReference type="Pfam" id="PF13202">
    <property type="entry name" value="EF-hand_5"/>
    <property type="match status" value="3"/>
</dbReference>
<gene>
    <name evidence="3" type="ORF">CKY28_11240</name>
</gene>
<dbReference type="InterPro" id="IPR002048">
    <property type="entry name" value="EF_hand_dom"/>
</dbReference>
<dbReference type="AlphaFoldDB" id="A0A2A2SFZ6"/>
<feature type="domain" description="EF-hand" evidence="2">
    <location>
        <begin position="49"/>
        <end position="78"/>
    </location>
</feature>
<name>A0A2A2SFZ6_9SPHN</name>
<evidence type="ECO:0000256" key="1">
    <source>
        <dbReference type="SAM" id="MobiDB-lite"/>
    </source>
</evidence>
<dbReference type="PROSITE" id="PS50222">
    <property type="entry name" value="EF_HAND_2"/>
    <property type="match status" value="1"/>
</dbReference>
<evidence type="ECO:0000313" key="3">
    <source>
        <dbReference type="EMBL" id="PAX08148.1"/>
    </source>
</evidence>